<gene>
    <name evidence="1" type="ORF">UU50_C0021G0014</name>
</gene>
<evidence type="ECO:0000313" key="2">
    <source>
        <dbReference type="Proteomes" id="UP000033930"/>
    </source>
</evidence>
<accession>A0A0G0VES3</accession>
<dbReference type="EMBL" id="LCAW01000021">
    <property type="protein sequence ID" value="KKR98136.1"/>
    <property type="molecule type" value="Genomic_DNA"/>
</dbReference>
<dbReference type="Proteomes" id="UP000033930">
    <property type="component" value="Unassembled WGS sequence"/>
</dbReference>
<dbReference type="AlphaFoldDB" id="A0A0G0VES3"/>
<proteinExistence type="predicted"/>
<organism evidence="1 2">
    <name type="scientific">Candidatus Uhrbacteria bacterium GW2011_GWC1_41_20</name>
    <dbReference type="NCBI Taxonomy" id="1618983"/>
    <lineage>
        <taxon>Bacteria</taxon>
        <taxon>Candidatus Uhriibacteriota</taxon>
    </lineage>
</organism>
<reference evidence="1 2" key="1">
    <citation type="journal article" date="2015" name="Nature">
        <title>rRNA introns, odd ribosomes, and small enigmatic genomes across a large radiation of phyla.</title>
        <authorList>
            <person name="Brown C.T."/>
            <person name="Hug L.A."/>
            <person name="Thomas B.C."/>
            <person name="Sharon I."/>
            <person name="Castelle C.J."/>
            <person name="Singh A."/>
            <person name="Wilkins M.J."/>
            <person name="Williams K.H."/>
            <person name="Banfield J.F."/>
        </authorList>
    </citation>
    <scope>NUCLEOTIDE SEQUENCE [LARGE SCALE GENOMIC DNA]</scope>
</reference>
<comment type="caution">
    <text evidence="1">The sequence shown here is derived from an EMBL/GenBank/DDBJ whole genome shotgun (WGS) entry which is preliminary data.</text>
</comment>
<name>A0A0G0VES3_9BACT</name>
<evidence type="ECO:0000313" key="1">
    <source>
        <dbReference type="EMBL" id="KKR98136.1"/>
    </source>
</evidence>
<protein>
    <submittedName>
        <fullName evidence="1">Uncharacterized protein</fullName>
    </submittedName>
</protein>
<sequence length="44" mass="4984">MSNISKTVQEHVLAESQKSESLFKDAYKEHFEGSYANHGSKVLK</sequence>